<keyword evidence="3" id="KW-1185">Reference proteome</keyword>
<dbReference type="OrthoDB" id="6163198at2759"/>
<comment type="caution">
    <text evidence="2">The sequence shown here is derived from an EMBL/GenBank/DDBJ whole genome shotgun (WGS) entry which is preliminary data.</text>
</comment>
<dbReference type="Proteomes" id="UP000271974">
    <property type="component" value="Unassembled WGS sequence"/>
</dbReference>
<accession>A0A433TYC1</accession>
<feature type="region of interest" description="Disordered" evidence="1">
    <location>
        <begin position="77"/>
        <end position="103"/>
    </location>
</feature>
<name>A0A433TYC1_ELYCH</name>
<feature type="compositionally biased region" description="Polar residues" evidence="1">
    <location>
        <begin position="168"/>
        <end position="177"/>
    </location>
</feature>
<feature type="region of interest" description="Disordered" evidence="1">
    <location>
        <begin position="306"/>
        <end position="404"/>
    </location>
</feature>
<evidence type="ECO:0000313" key="3">
    <source>
        <dbReference type="Proteomes" id="UP000271974"/>
    </source>
</evidence>
<feature type="compositionally biased region" description="Low complexity" evidence="1">
    <location>
        <begin position="231"/>
        <end position="242"/>
    </location>
</feature>
<feature type="region of interest" description="Disordered" evidence="1">
    <location>
        <begin position="1"/>
        <end position="39"/>
    </location>
</feature>
<evidence type="ECO:0000256" key="1">
    <source>
        <dbReference type="SAM" id="MobiDB-lite"/>
    </source>
</evidence>
<proteinExistence type="predicted"/>
<feature type="compositionally biased region" description="Polar residues" evidence="1">
    <location>
        <begin position="306"/>
        <end position="340"/>
    </location>
</feature>
<feature type="compositionally biased region" description="Low complexity" evidence="1">
    <location>
        <begin position="192"/>
        <end position="216"/>
    </location>
</feature>
<feature type="compositionally biased region" description="Basic and acidic residues" evidence="1">
    <location>
        <begin position="178"/>
        <end position="191"/>
    </location>
</feature>
<feature type="compositionally biased region" description="Polar residues" evidence="1">
    <location>
        <begin position="123"/>
        <end position="143"/>
    </location>
</feature>
<organism evidence="2 3">
    <name type="scientific">Elysia chlorotica</name>
    <name type="common">Eastern emerald elysia</name>
    <name type="synonym">Sea slug</name>
    <dbReference type="NCBI Taxonomy" id="188477"/>
    <lineage>
        <taxon>Eukaryota</taxon>
        <taxon>Metazoa</taxon>
        <taxon>Spiralia</taxon>
        <taxon>Lophotrochozoa</taxon>
        <taxon>Mollusca</taxon>
        <taxon>Gastropoda</taxon>
        <taxon>Heterobranchia</taxon>
        <taxon>Euthyneura</taxon>
        <taxon>Panpulmonata</taxon>
        <taxon>Sacoglossa</taxon>
        <taxon>Placobranchoidea</taxon>
        <taxon>Plakobranchidae</taxon>
        <taxon>Elysia</taxon>
    </lineage>
</organism>
<feature type="compositionally biased region" description="Basic and acidic residues" evidence="1">
    <location>
        <begin position="383"/>
        <end position="404"/>
    </location>
</feature>
<evidence type="ECO:0000313" key="2">
    <source>
        <dbReference type="EMBL" id="RUS86552.1"/>
    </source>
</evidence>
<feature type="compositionally biased region" description="Polar residues" evidence="1">
    <location>
        <begin position="347"/>
        <end position="356"/>
    </location>
</feature>
<sequence>MEDMAGTAGQSQTDAAPTPRKKRSRPNKLIQAIQESVRRYERERQSIRQLHQVRRAQIYSGPTWDLALFRKIVEQHGSQGQGQATQGDGTPHSATTTSTTHALTWEEYLKEQLKVIQEERKSASSTRKSNPTQARDSPKSASVENKRTPRIVHASGESGSLAERDNHNSTSHKPQKQGSEESNSRPQENHNHNTNSANNSSNNNNLSNNSKTSPNSANKTRPETTTTQPLRRAQTARVVRTAHSGENHQEETTAPLDVRNHHNNPRWFTSREATRIRQELAQQQLIKAYRPSVGMELFRSTNFGYHQSSRGGVRPQSTMSTKTTTSGNSLTNGRQSQSRGMSRESDYSTIMTSSGSRRIRTPGPYGEGNTSQPVHARPRHPLIFKDPEEYDKSKRKLPEVEGET</sequence>
<reference evidence="2 3" key="1">
    <citation type="submission" date="2019-01" db="EMBL/GenBank/DDBJ databases">
        <title>A draft genome assembly of the solar-powered sea slug Elysia chlorotica.</title>
        <authorList>
            <person name="Cai H."/>
            <person name="Li Q."/>
            <person name="Fang X."/>
            <person name="Li J."/>
            <person name="Curtis N.E."/>
            <person name="Altenburger A."/>
            <person name="Shibata T."/>
            <person name="Feng M."/>
            <person name="Maeda T."/>
            <person name="Schwartz J.A."/>
            <person name="Shigenobu S."/>
            <person name="Lundholm N."/>
            <person name="Nishiyama T."/>
            <person name="Yang H."/>
            <person name="Hasebe M."/>
            <person name="Li S."/>
            <person name="Pierce S.K."/>
            <person name="Wang J."/>
        </authorList>
    </citation>
    <scope>NUCLEOTIDE SEQUENCE [LARGE SCALE GENOMIC DNA]</scope>
    <source>
        <strain evidence="2">EC2010</strain>
        <tissue evidence="2">Whole organism of an adult</tissue>
    </source>
</reference>
<feature type="region of interest" description="Disordered" evidence="1">
    <location>
        <begin position="117"/>
        <end position="263"/>
    </location>
</feature>
<protein>
    <recommendedName>
        <fullName evidence="4">Nuclear protein MDM1</fullName>
    </recommendedName>
</protein>
<dbReference type="EMBL" id="RQTK01000135">
    <property type="protein sequence ID" value="RUS86552.1"/>
    <property type="molecule type" value="Genomic_DNA"/>
</dbReference>
<dbReference type="AlphaFoldDB" id="A0A433TYC1"/>
<feature type="compositionally biased region" description="Polar residues" evidence="1">
    <location>
        <begin position="217"/>
        <end position="229"/>
    </location>
</feature>
<gene>
    <name evidence="2" type="ORF">EGW08_005691</name>
</gene>
<evidence type="ECO:0008006" key="4">
    <source>
        <dbReference type="Google" id="ProtNLM"/>
    </source>
</evidence>